<evidence type="ECO:0000313" key="6">
    <source>
        <dbReference type="EMBL" id="CAB4925361.1"/>
    </source>
</evidence>
<dbReference type="InterPro" id="IPR000209">
    <property type="entry name" value="Peptidase_S8/S53_dom"/>
</dbReference>
<keyword evidence="4" id="KW-0720">Serine protease</keyword>
<dbReference type="InterPro" id="IPR022398">
    <property type="entry name" value="Peptidase_S8_His-AS"/>
</dbReference>
<dbReference type="PANTHER" id="PTHR43399:SF4">
    <property type="entry name" value="CELL WALL-ASSOCIATED PROTEASE"/>
    <property type="match status" value="1"/>
</dbReference>
<gene>
    <name evidence="6" type="ORF">UFOPK3674_00815</name>
</gene>
<dbReference type="Gene3D" id="3.40.50.200">
    <property type="entry name" value="Peptidase S8/S53 domain"/>
    <property type="match status" value="1"/>
</dbReference>
<sequence length="494" mass="50088">MRNVTLQGFRWSRTPADDPADAMQRLPNITRITAAALALSLLCALGVVRAPAAQAATHDCVFTGGARPTASISSRPRLAHPARGAVVASAHVDDPLLSLQPELFTGCWSFDLPAAWQFTTGAKTIVAVIDSGADLTHPDLQGAIWTNTAEVPGNGIDDDQNGYTDDVHGIDLVTRGVAIIDPYGHGTAVAGLIAARAGNGEGISGVAPKALIMPVRVVGADGSGSIDALAEGIRYAVANGATIINVSLNSDTLTPGLRDALAQAARADVLVVASAGNSGRDIDVAPSYPAASSEANVLSVAALSRSGTLAAYSARGRVSVDTAIIGEGLPTTASGGGYATFSGTSAAAAIASGVAALTRSVAPGLSAAATRQLMMVTGGEHNLALAGGAMRPGTAVRRALHPVNAPAVLEVQAALRARGRVVIVSLRGPRADTSTVLLTLRTSRSTTIRRAVILRNGDATVRVALPARATRATVTAQLSDAGGFRVAQARTTAR</sequence>
<keyword evidence="3" id="KW-0378">Hydrolase</keyword>
<dbReference type="CDD" id="cd07473">
    <property type="entry name" value="Peptidases_S8_Subtilisin_like"/>
    <property type="match status" value="1"/>
</dbReference>
<accession>A0A6J7I3V1</accession>
<dbReference type="InterPro" id="IPR036852">
    <property type="entry name" value="Peptidase_S8/S53_dom_sf"/>
</dbReference>
<reference evidence="6" key="1">
    <citation type="submission" date="2020-05" db="EMBL/GenBank/DDBJ databases">
        <authorList>
            <person name="Chiriac C."/>
            <person name="Salcher M."/>
            <person name="Ghai R."/>
            <person name="Kavagutti S V."/>
        </authorList>
    </citation>
    <scope>NUCLEOTIDE SEQUENCE</scope>
</reference>
<organism evidence="6">
    <name type="scientific">freshwater metagenome</name>
    <dbReference type="NCBI Taxonomy" id="449393"/>
    <lineage>
        <taxon>unclassified sequences</taxon>
        <taxon>metagenomes</taxon>
        <taxon>ecological metagenomes</taxon>
    </lineage>
</organism>
<evidence type="ECO:0000256" key="2">
    <source>
        <dbReference type="ARBA" id="ARBA00022670"/>
    </source>
</evidence>
<protein>
    <submittedName>
        <fullName evidence="6">Unannotated protein</fullName>
    </submittedName>
</protein>
<evidence type="ECO:0000256" key="1">
    <source>
        <dbReference type="ARBA" id="ARBA00011073"/>
    </source>
</evidence>
<dbReference type="InterPro" id="IPR051048">
    <property type="entry name" value="Peptidase_S8/S53_subtilisin"/>
</dbReference>
<dbReference type="Pfam" id="PF00082">
    <property type="entry name" value="Peptidase_S8"/>
    <property type="match status" value="1"/>
</dbReference>
<dbReference type="InterPro" id="IPR034204">
    <property type="entry name" value="PfSUB1-like_cat_dom"/>
</dbReference>
<dbReference type="PRINTS" id="PR00723">
    <property type="entry name" value="SUBTILISIN"/>
</dbReference>
<feature type="domain" description="Peptidase S8/S53" evidence="5">
    <location>
        <begin position="121"/>
        <end position="378"/>
    </location>
</feature>
<comment type="similarity">
    <text evidence="1">Belongs to the peptidase S8 family.</text>
</comment>
<proteinExistence type="inferred from homology"/>
<evidence type="ECO:0000256" key="3">
    <source>
        <dbReference type="ARBA" id="ARBA00022801"/>
    </source>
</evidence>
<dbReference type="AlphaFoldDB" id="A0A6J7I3V1"/>
<dbReference type="PANTHER" id="PTHR43399">
    <property type="entry name" value="SUBTILISIN-RELATED"/>
    <property type="match status" value="1"/>
</dbReference>
<dbReference type="PROSITE" id="PS00137">
    <property type="entry name" value="SUBTILASE_HIS"/>
    <property type="match status" value="1"/>
</dbReference>
<evidence type="ECO:0000256" key="4">
    <source>
        <dbReference type="ARBA" id="ARBA00022825"/>
    </source>
</evidence>
<dbReference type="PROSITE" id="PS51892">
    <property type="entry name" value="SUBTILASE"/>
    <property type="match status" value="1"/>
</dbReference>
<dbReference type="GO" id="GO:0006508">
    <property type="term" value="P:proteolysis"/>
    <property type="evidence" value="ECO:0007669"/>
    <property type="project" value="UniProtKB-KW"/>
</dbReference>
<dbReference type="InterPro" id="IPR015500">
    <property type="entry name" value="Peptidase_S8_subtilisin-rel"/>
</dbReference>
<evidence type="ECO:0000259" key="5">
    <source>
        <dbReference type="Pfam" id="PF00082"/>
    </source>
</evidence>
<name>A0A6J7I3V1_9ZZZZ</name>
<keyword evidence="2" id="KW-0645">Protease</keyword>
<dbReference type="SUPFAM" id="SSF52743">
    <property type="entry name" value="Subtilisin-like"/>
    <property type="match status" value="1"/>
</dbReference>
<dbReference type="EMBL" id="CAFBMX010000003">
    <property type="protein sequence ID" value="CAB4925361.1"/>
    <property type="molecule type" value="Genomic_DNA"/>
</dbReference>
<dbReference type="GO" id="GO:0004252">
    <property type="term" value="F:serine-type endopeptidase activity"/>
    <property type="evidence" value="ECO:0007669"/>
    <property type="project" value="InterPro"/>
</dbReference>